<accession>A0ABT7B9J2</accession>
<keyword evidence="2" id="KW-1185">Reference proteome</keyword>
<sequence length="116" mass="13391">METLTLKKLEKYGGYIEGIFNDYARINYVNAEITNTPIVDRDRHHFLLVSEGWEGKKRVHRTLVHLEIRDDKIWIHFDGMAESVVEQLLTLGVPKADIVLAFHPPHVRKLGDFAIA</sequence>
<evidence type="ECO:0000313" key="2">
    <source>
        <dbReference type="Proteomes" id="UP001235849"/>
    </source>
</evidence>
<dbReference type="RefSeq" id="WP_283768128.1">
    <property type="nucleotide sequence ID" value="NZ_JAQOSO010000090.1"/>
</dbReference>
<proteinExistence type="predicted"/>
<dbReference type="Pfam" id="PF08869">
    <property type="entry name" value="XisI"/>
    <property type="match status" value="1"/>
</dbReference>
<comment type="caution">
    <text evidence="1">The sequence shown here is derived from an EMBL/GenBank/DDBJ whole genome shotgun (WGS) entry which is preliminary data.</text>
</comment>
<protein>
    <submittedName>
        <fullName evidence="1">XisI protein</fullName>
    </submittedName>
</protein>
<dbReference type="Proteomes" id="UP001235849">
    <property type="component" value="Unassembled WGS sequence"/>
</dbReference>
<dbReference type="SUPFAM" id="SSF143847">
    <property type="entry name" value="XisI-like"/>
    <property type="match status" value="1"/>
</dbReference>
<dbReference type="InterPro" id="IPR035943">
    <property type="entry name" value="XisI-like_sf"/>
</dbReference>
<reference evidence="1 2" key="1">
    <citation type="submission" date="2023-01" db="EMBL/GenBank/DDBJ databases">
        <title>Novel diversity within Roseofilum (Cyanobacteria; Desertifilaceae) from marine benthic mats with descriptions of four novel species.</title>
        <authorList>
            <person name="Wang Y."/>
            <person name="Berthold D.E."/>
            <person name="Hu J."/>
            <person name="Lefler F.W."/>
            <person name="Laughinghouse H.D. IV."/>
        </authorList>
    </citation>
    <scope>NUCLEOTIDE SEQUENCE [LARGE SCALE GENOMIC DNA]</scope>
    <source>
        <strain evidence="1 2">BLCC-M114</strain>
    </source>
</reference>
<dbReference type="InterPro" id="IPR014968">
    <property type="entry name" value="XisI"/>
</dbReference>
<name>A0ABT7B9J2_9CYAN</name>
<evidence type="ECO:0000313" key="1">
    <source>
        <dbReference type="EMBL" id="MDJ1175832.1"/>
    </source>
</evidence>
<gene>
    <name evidence="1" type="ORF">PMG25_17210</name>
</gene>
<dbReference type="Gene3D" id="3.30.310.110">
    <property type="entry name" value="XisI-like"/>
    <property type="match status" value="1"/>
</dbReference>
<dbReference type="CDD" id="cd16382">
    <property type="entry name" value="XisI-like"/>
    <property type="match status" value="1"/>
</dbReference>
<organism evidence="1 2">
    <name type="scientific">Roseofilum capinflatum BLCC-M114</name>
    <dbReference type="NCBI Taxonomy" id="3022440"/>
    <lineage>
        <taxon>Bacteria</taxon>
        <taxon>Bacillati</taxon>
        <taxon>Cyanobacteriota</taxon>
        <taxon>Cyanophyceae</taxon>
        <taxon>Desertifilales</taxon>
        <taxon>Desertifilaceae</taxon>
        <taxon>Roseofilum</taxon>
        <taxon>Roseofilum capinflatum</taxon>
    </lineage>
</organism>
<dbReference type="EMBL" id="JAQOSO010000090">
    <property type="protein sequence ID" value="MDJ1175832.1"/>
    <property type="molecule type" value="Genomic_DNA"/>
</dbReference>